<keyword evidence="3" id="KW-1185">Reference proteome</keyword>
<reference evidence="2 3" key="1">
    <citation type="journal article" date="2023" name="Sci. Data">
        <title>Genome assembly of the Korean intertidal mud-creeper Batillaria attramentaria.</title>
        <authorList>
            <person name="Patra A.K."/>
            <person name="Ho P.T."/>
            <person name="Jun S."/>
            <person name="Lee S.J."/>
            <person name="Kim Y."/>
            <person name="Won Y.J."/>
        </authorList>
    </citation>
    <scope>NUCLEOTIDE SEQUENCE [LARGE SCALE GENOMIC DNA]</scope>
    <source>
        <strain evidence="2">Wonlab-2016</strain>
    </source>
</reference>
<dbReference type="EMBL" id="JACVVK020000286">
    <property type="protein sequence ID" value="KAK7480162.1"/>
    <property type="molecule type" value="Genomic_DNA"/>
</dbReference>
<feature type="region of interest" description="Disordered" evidence="1">
    <location>
        <begin position="1"/>
        <end position="133"/>
    </location>
</feature>
<feature type="compositionally biased region" description="Polar residues" evidence="1">
    <location>
        <begin position="24"/>
        <end position="38"/>
    </location>
</feature>
<gene>
    <name evidence="2" type="ORF">BaRGS_00028547</name>
</gene>
<dbReference type="AlphaFoldDB" id="A0ABD0JZ15"/>
<accession>A0ABD0JZ15</accession>
<feature type="compositionally biased region" description="Polar residues" evidence="1">
    <location>
        <begin position="61"/>
        <end position="81"/>
    </location>
</feature>
<comment type="caution">
    <text evidence="2">The sequence shown here is derived from an EMBL/GenBank/DDBJ whole genome shotgun (WGS) entry which is preliminary data.</text>
</comment>
<evidence type="ECO:0000256" key="1">
    <source>
        <dbReference type="SAM" id="MobiDB-lite"/>
    </source>
</evidence>
<evidence type="ECO:0000313" key="2">
    <source>
        <dbReference type="EMBL" id="KAK7480162.1"/>
    </source>
</evidence>
<feature type="compositionally biased region" description="Basic and acidic residues" evidence="1">
    <location>
        <begin position="1"/>
        <end position="14"/>
    </location>
</feature>
<protein>
    <submittedName>
        <fullName evidence="2">Uncharacterized protein</fullName>
    </submittedName>
</protein>
<dbReference type="Proteomes" id="UP001519460">
    <property type="component" value="Unassembled WGS sequence"/>
</dbReference>
<sequence>MADRAQRGDGHSENSDNPGVTVCDASSLSSQASTYTTNIRDDDAPSNARSRRAEFAGQRLPTANSEDSGRGTSLSSYATSSLEEETDRNSPDPRQGLEPARESRRDCQRVRGQARLHTPTPPPQAAGDGMCGH</sequence>
<proteinExistence type="predicted"/>
<evidence type="ECO:0000313" key="3">
    <source>
        <dbReference type="Proteomes" id="UP001519460"/>
    </source>
</evidence>
<organism evidence="2 3">
    <name type="scientific">Batillaria attramentaria</name>
    <dbReference type="NCBI Taxonomy" id="370345"/>
    <lineage>
        <taxon>Eukaryota</taxon>
        <taxon>Metazoa</taxon>
        <taxon>Spiralia</taxon>
        <taxon>Lophotrochozoa</taxon>
        <taxon>Mollusca</taxon>
        <taxon>Gastropoda</taxon>
        <taxon>Caenogastropoda</taxon>
        <taxon>Sorbeoconcha</taxon>
        <taxon>Cerithioidea</taxon>
        <taxon>Batillariidae</taxon>
        <taxon>Batillaria</taxon>
    </lineage>
</organism>
<feature type="compositionally biased region" description="Basic and acidic residues" evidence="1">
    <location>
        <begin position="99"/>
        <end position="109"/>
    </location>
</feature>
<name>A0ABD0JZ15_9CAEN</name>